<evidence type="ECO:0000256" key="5">
    <source>
        <dbReference type="ARBA" id="ARBA00023242"/>
    </source>
</evidence>
<evidence type="ECO:0000259" key="8">
    <source>
        <dbReference type="PROSITE" id="PS50089"/>
    </source>
</evidence>
<keyword evidence="2" id="KW-0479">Metal-binding</keyword>
<dbReference type="InterPro" id="IPR001841">
    <property type="entry name" value="Znf_RING"/>
</dbReference>
<dbReference type="AlphaFoldDB" id="A0AAN9GJB9"/>
<evidence type="ECO:0000256" key="3">
    <source>
        <dbReference type="ARBA" id="ARBA00022771"/>
    </source>
</evidence>
<dbReference type="Proteomes" id="UP001374579">
    <property type="component" value="Unassembled WGS sequence"/>
</dbReference>
<comment type="caution">
    <text evidence="9">The sequence shown here is derived from an EMBL/GenBank/DDBJ whole genome shotgun (WGS) entry which is preliminary data.</text>
</comment>
<accession>A0AAN9GJB9</accession>
<dbReference type="SMART" id="SM00184">
    <property type="entry name" value="RING"/>
    <property type="match status" value="1"/>
</dbReference>
<reference evidence="9 10" key="1">
    <citation type="submission" date="2024-02" db="EMBL/GenBank/DDBJ databases">
        <title>Chromosome-scale genome assembly of the rough periwinkle Littorina saxatilis.</title>
        <authorList>
            <person name="De Jode A."/>
            <person name="Faria R."/>
            <person name="Formenti G."/>
            <person name="Sims Y."/>
            <person name="Smith T.P."/>
            <person name="Tracey A."/>
            <person name="Wood J.M.D."/>
            <person name="Zagrodzka Z.B."/>
            <person name="Johannesson K."/>
            <person name="Butlin R.K."/>
            <person name="Leder E.H."/>
        </authorList>
    </citation>
    <scope>NUCLEOTIDE SEQUENCE [LARGE SCALE GENOMIC DNA]</scope>
    <source>
        <strain evidence="9">Snail1</strain>
        <tissue evidence="9">Muscle</tissue>
    </source>
</reference>
<dbReference type="GO" id="GO:0008270">
    <property type="term" value="F:zinc ion binding"/>
    <property type="evidence" value="ECO:0007669"/>
    <property type="project" value="UniProtKB-KW"/>
</dbReference>
<dbReference type="GO" id="GO:0031519">
    <property type="term" value="C:PcG protein complex"/>
    <property type="evidence" value="ECO:0007669"/>
    <property type="project" value="UniProtKB-ARBA"/>
</dbReference>
<proteinExistence type="predicted"/>
<evidence type="ECO:0000256" key="4">
    <source>
        <dbReference type="ARBA" id="ARBA00022833"/>
    </source>
</evidence>
<feature type="compositionally biased region" description="Low complexity" evidence="7">
    <location>
        <begin position="15"/>
        <end position="29"/>
    </location>
</feature>
<evidence type="ECO:0000313" key="9">
    <source>
        <dbReference type="EMBL" id="KAK7110104.1"/>
    </source>
</evidence>
<evidence type="ECO:0000256" key="2">
    <source>
        <dbReference type="ARBA" id="ARBA00022723"/>
    </source>
</evidence>
<evidence type="ECO:0000313" key="10">
    <source>
        <dbReference type="Proteomes" id="UP001374579"/>
    </source>
</evidence>
<dbReference type="InterPro" id="IPR013083">
    <property type="entry name" value="Znf_RING/FYVE/PHD"/>
</dbReference>
<evidence type="ECO:0000256" key="6">
    <source>
        <dbReference type="PROSITE-ProRule" id="PRU00175"/>
    </source>
</evidence>
<dbReference type="PROSITE" id="PS50089">
    <property type="entry name" value="ZF_RING_2"/>
    <property type="match status" value="1"/>
</dbReference>
<dbReference type="EMBL" id="JBAMIC010000003">
    <property type="protein sequence ID" value="KAK7110104.1"/>
    <property type="molecule type" value="Genomic_DNA"/>
</dbReference>
<dbReference type="SUPFAM" id="SSF57850">
    <property type="entry name" value="RING/U-box"/>
    <property type="match status" value="1"/>
</dbReference>
<keyword evidence="3 6" id="KW-0863">Zinc-finger</keyword>
<dbReference type="Gene3D" id="3.10.20.90">
    <property type="entry name" value="Phosphatidylinositol 3-kinase Catalytic Subunit, Chain A, domain 1"/>
    <property type="match status" value="1"/>
</dbReference>
<keyword evidence="10" id="KW-1185">Reference proteome</keyword>
<feature type="domain" description="RING-type" evidence="8">
    <location>
        <begin position="64"/>
        <end position="103"/>
    </location>
</feature>
<dbReference type="PANTHER" id="PTHR45893">
    <property type="entry name" value="POLYCOMB GROUP RING FINGER PROTEIN"/>
    <property type="match status" value="1"/>
</dbReference>
<keyword evidence="4" id="KW-0862">Zinc</keyword>
<sequence>MAECECSQDAPEPYPAETNATYTENNTPPVSKTQPADQPIHKNRIDSDNKLWLPIANVNEYITCGICKGYLYEAATITECMHSFCKSCIVRHLQRSLQCPSCQIIIHPTDPFVHIRLDRLLQDICDGLLPNHAEEEILKEKKFYAENDTKLLSLPVLRAGRGPVQPIQTVVYVGASRPVIKPHYVAPLVLLCLHCKCSSPLDKKLDKKFIRVTGQATLKNVALFLRKKLVLTEDHVVELYGSSGDGCVSLEQTQTLSAVKDEFFKQDDFLHLEYEVSPRQWLD</sequence>
<feature type="region of interest" description="Disordered" evidence="7">
    <location>
        <begin position="1"/>
        <end position="41"/>
    </location>
</feature>
<gene>
    <name evidence="9" type="ORF">V1264_014032</name>
</gene>
<dbReference type="PROSITE" id="PS00518">
    <property type="entry name" value="ZF_RING_1"/>
    <property type="match status" value="1"/>
</dbReference>
<name>A0AAN9GJB9_9CAEN</name>
<dbReference type="FunFam" id="3.30.40.10:FF:000033">
    <property type="entry name" value="Polycomb group RING finger protein 3"/>
    <property type="match status" value="1"/>
</dbReference>
<dbReference type="Pfam" id="PF13923">
    <property type="entry name" value="zf-C3HC4_2"/>
    <property type="match status" value="1"/>
</dbReference>
<dbReference type="InterPro" id="IPR051507">
    <property type="entry name" value="PcG_RING_finger"/>
</dbReference>
<comment type="subcellular location">
    <subcellularLocation>
        <location evidence="1">Nucleus</location>
    </subcellularLocation>
</comment>
<evidence type="ECO:0000256" key="7">
    <source>
        <dbReference type="SAM" id="MobiDB-lite"/>
    </source>
</evidence>
<dbReference type="Gene3D" id="3.30.40.10">
    <property type="entry name" value="Zinc/RING finger domain, C3HC4 (zinc finger)"/>
    <property type="match status" value="1"/>
</dbReference>
<dbReference type="InterPro" id="IPR017907">
    <property type="entry name" value="Znf_RING_CS"/>
</dbReference>
<keyword evidence="5" id="KW-0539">Nucleus</keyword>
<protein>
    <recommendedName>
        <fullName evidence="8">RING-type domain-containing protein</fullName>
    </recommendedName>
</protein>
<organism evidence="9 10">
    <name type="scientific">Littorina saxatilis</name>
    <dbReference type="NCBI Taxonomy" id="31220"/>
    <lineage>
        <taxon>Eukaryota</taxon>
        <taxon>Metazoa</taxon>
        <taxon>Spiralia</taxon>
        <taxon>Lophotrochozoa</taxon>
        <taxon>Mollusca</taxon>
        <taxon>Gastropoda</taxon>
        <taxon>Caenogastropoda</taxon>
        <taxon>Littorinimorpha</taxon>
        <taxon>Littorinoidea</taxon>
        <taxon>Littorinidae</taxon>
        <taxon>Littorina</taxon>
    </lineage>
</organism>
<evidence type="ECO:0000256" key="1">
    <source>
        <dbReference type="ARBA" id="ARBA00004123"/>
    </source>
</evidence>